<feature type="compositionally biased region" description="Polar residues" evidence="1">
    <location>
        <begin position="116"/>
        <end position="167"/>
    </location>
</feature>
<keyword evidence="2" id="KW-0812">Transmembrane</keyword>
<keyword evidence="5" id="KW-1185">Reference proteome</keyword>
<proteinExistence type="predicted"/>
<evidence type="ECO:0000256" key="1">
    <source>
        <dbReference type="SAM" id="MobiDB-lite"/>
    </source>
</evidence>
<accession>A3XGW8</accession>
<dbReference type="RefSeq" id="WP_009781950.1">
    <property type="nucleotide sequence ID" value="NZ_CH672395.1"/>
</dbReference>
<dbReference type="HOGENOM" id="CLU_559843_0_0_10"/>
<evidence type="ECO:0000313" key="5">
    <source>
        <dbReference type="Proteomes" id="UP000001601"/>
    </source>
</evidence>
<name>A3XGW8_LEEBM</name>
<dbReference type="EMBL" id="AANC01000001">
    <property type="protein sequence ID" value="EAQ51478.1"/>
    <property type="molecule type" value="Genomic_DNA"/>
</dbReference>
<sequence>MKEQKNIDRLFQEKFKDYEATPSDKVWAGIVDKQKKRRTVIPLWLQLGGAAAVLALLILAGNFIFTPADTPDAEIVLEETKTLEDNNNIEITNTSEKNTAVATSEEESAETREQNNPHSNRSSVINTETSKTVAQTSQNEKADAGNNTATSKPTQPVVTDTTSSYGIAQSNQNNNANPLQQQNTAAENQANAIAATENVSKDDRLPAEETKSLQEIADAQKEDAIADAEVEDPKSKTDTRWGITPMVAPVYYNSFGGSGIASEFADNKKSGDVNFSYGVQVSYAVTNKLTVRSGINKVDLGYRTEQINFAPTIQARSISSIDYNQSSQLIQIADGNKSLASSAAEFANNSTVAGTSINNALHQELGYIEVPFEAEYALLDRKVGIQVIGGFSTLFLNNNSISLEESNSVSRLGASNSLNNTSFSTNVGLGLDYKFTDRIQFNLEPMFKYQLNAYTKTVSDFRPYYLGLYTGLSIKF</sequence>
<feature type="compositionally biased region" description="Polar residues" evidence="1">
    <location>
        <begin position="87"/>
        <end position="98"/>
    </location>
</feature>
<dbReference type="OrthoDB" id="1113942at2"/>
<evidence type="ECO:0000256" key="2">
    <source>
        <dbReference type="SAM" id="Phobius"/>
    </source>
</evidence>
<dbReference type="AlphaFoldDB" id="A3XGW8"/>
<dbReference type="eggNOG" id="COG3637">
    <property type="taxonomic scope" value="Bacteria"/>
</dbReference>
<dbReference type="Proteomes" id="UP000001601">
    <property type="component" value="Unassembled WGS sequence"/>
</dbReference>
<keyword evidence="2" id="KW-0472">Membrane</keyword>
<comment type="caution">
    <text evidence="4">The sequence shown here is derived from an EMBL/GenBank/DDBJ whole genome shotgun (WGS) entry which is preliminary data.</text>
</comment>
<protein>
    <recommendedName>
        <fullName evidence="3">Outer membrane protein beta-barrel domain-containing protein</fullName>
    </recommendedName>
</protein>
<dbReference type="Pfam" id="PF13568">
    <property type="entry name" value="OMP_b-brl_2"/>
    <property type="match status" value="1"/>
</dbReference>
<reference evidence="4 5" key="1">
    <citation type="journal article" date="2007" name="Nature">
        <title>Light stimulates growth of proteorhodopsin-containing marine Flavobacteria.</title>
        <authorList>
            <person name="Gomez-Consarnau L."/>
            <person name="Gonzalez J.M."/>
            <person name="Coll-Llado M."/>
            <person name="Gourdon P."/>
            <person name="Pascher T."/>
            <person name="Neutze R."/>
            <person name="Pedros-Alio C."/>
            <person name="Pinhassi J."/>
        </authorList>
    </citation>
    <scope>NUCLEOTIDE SEQUENCE [LARGE SCALE GENOMIC DNA]</scope>
    <source>
        <strain evidence="4 5">MED217</strain>
    </source>
</reference>
<feature type="domain" description="Outer membrane protein beta-barrel" evidence="3">
    <location>
        <begin position="268"/>
        <end position="443"/>
    </location>
</feature>
<keyword evidence="2" id="KW-1133">Transmembrane helix</keyword>
<dbReference type="InterPro" id="IPR011250">
    <property type="entry name" value="OMP/PagP_B-barrel"/>
</dbReference>
<evidence type="ECO:0000259" key="3">
    <source>
        <dbReference type="Pfam" id="PF13568"/>
    </source>
</evidence>
<dbReference type="InterPro" id="IPR025665">
    <property type="entry name" value="Beta-barrel_OMP_2"/>
</dbReference>
<evidence type="ECO:0000313" key="4">
    <source>
        <dbReference type="EMBL" id="EAQ51478.1"/>
    </source>
</evidence>
<feature type="compositionally biased region" description="Low complexity" evidence="1">
    <location>
        <begin position="168"/>
        <end position="187"/>
    </location>
</feature>
<feature type="transmembrane region" description="Helical" evidence="2">
    <location>
        <begin position="43"/>
        <end position="65"/>
    </location>
</feature>
<organism evidence="4 5">
    <name type="scientific">Leeuwenhoekiella blandensis (strain CECT 7118 / CCUG 51940 / KCTC 22103 / MED217)</name>
    <name type="common">Flavobacterium sp. (strain MED217)</name>
    <dbReference type="NCBI Taxonomy" id="398720"/>
    <lineage>
        <taxon>Bacteria</taxon>
        <taxon>Pseudomonadati</taxon>
        <taxon>Bacteroidota</taxon>
        <taxon>Flavobacteriia</taxon>
        <taxon>Flavobacteriales</taxon>
        <taxon>Flavobacteriaceae</taxon>
        <taxon>Leeuwenhoekiella</taxon>
    </lineage>
</organism>
<gene>
    <name evidence="4" type="ORF">MED217_18085</name>
</gene>
<dbReference type="STRING" id="398720.MED217_18085"/>
<feature type="region of interest" description="Disordered" evidence="1">
    <location>
        <begin position="87"/>
        <end position="187"/>
    </location>
</feature>
<dbReference type="SUPFAM" id="SSF56925">
    <property type="entry name" value="OMPA-like"/>
    <property type="match status" value="1"/>
</dbReference>